<dbReference type="Gene3D" id="2.60.40.10">
    <property type="entry name" value="Immunoglobulins"/>
    <property type="match status" value="2"/>
</dbReference>
<reference evidence="2 3" key="1">
    <citation type="submission" date="2024-11" db="EMBL/GenBank/DDBJ databases">
        <title>Adaptive evolution of stress response genes in parasites aligns with host niche diversity.</title>
        <authorList>
            <person name="Hahn C."/>
            <person name="Resl P."/>
        </authorList>
    </citation>
    <scope>NUCLEOTIDE SEQUENCE [LARGE SCALE GENOMIC DNA]</scope>
    <source>
        <strain evidence="2">EGGRZ-B1_66</strain>
        <tissue evidence="2">Body</tissue>
    </source>
</reference>
<dbReference type="InterPro" id="IPR013151">
    <property type="entry name" value="Immunoglobulin_dom"/>
</dbReference>
<dbReference type="Proteomes" id="UP001626550">
    <property type="component" value="Unassembled WGS sequence"/>
</dbReference>
<dbReference type="InterPro" id="IPR036179">
    <property type="entry name" value="Ig-like_dom_sf"/>
</dbReference>
<dbReference type="SMART" id="SM00409">
    <property type="entry name" value="IG"/>
    <property type="match status" value="1"/>
</dbReference>
<feature type="domain" description="Ig-like" evidence="1">
    <location>
        <begin position="109"/>
        <end position="193"/>
    </location>
</feature>
<evidence type="ECO:0000313" key="2">
    <source>
        <dbReference type="EMBL" id="KAL3316797.1"/>
    </source>
</evidence>
<dbReference type="SUPFAM" id="SSF48726">
    <property type="entry name" value="Immunoglobulin"/>
    <property type="match status" value="2"/>
</dbReference>
<feature type="domain" description="Ig-like" evidence="1">
    <location>
        <begin position="11"/>
        <end position="80"/>
    </location>
</feature>
<dbReference type="EMBL" id="JBJKFK010000480">
    <property type="protein sequence ID" value="KAL3316797.1"/>
    <property type="molecule type" value="Genomic_DNA"/>
</dbReference>
<evidence type="ECO:0000259" key="1">
    <source>
        <dbReference type="PROSITE" id="PS50835"/>
    </source>
</evidence>
<organism evidence="2 3">
    <name type="scientific">Cichlidogyrus casuarinus</name>
    <dbReference type="NCBI Taxonomy" id="1844966"/>
    <lineage>
        <taxon>Eukaryota</taxon>
        <taxon>Metazoa</taxon>
        <taxon>Spiralia</taxon>
        <taxon>Lophotrochozoa</taxon>
        <taxon>Platyhelminthes</taxon>
        <taxon>Monogenea</taxon>
        <taxon>Monopisthocotylea</taxon>
        <taxon>Dactylogyridea</taxon>
        <taxon>Ancyrocephalidae</taxon>
        <taxon>Cichlidogyrus</taxon>
    </lineage>
</organism>
<dbReference type="AlphaFoldDB" id="A0ABD2QC16"/>
<keyword evidence="3" id="KW-1185">Reference proteome</keyword>
<proteinExistence type="predicted"/>
<dbReference type="InterPro" id="IPR013098">
    <property type="entry name" value="Ig_I-set"/>
</dbReference>
<gene>
    <name evidence="2" type="ORF">Ciccas_004551</name>
</gene>
<protein>
    <recommendedName>
        <fullName evidence="1">Ig-like domain-containing protein</fullName>
    </recommendedName>
</protein>
<dbReference type="Pfam" id="PF07679">
    <property type="entry name" value="I-set"/>
    <property type="match status" value="1"/>
</dbReference>
<dbReference type="Pfam" id="PF00047">
    <property type="entry name" value="ig"/>
    <property type="match status" value="1"/>
</dbReference>
<dbReference type="InterPro" id="IPR013783">
    <property type="entry name" value="Ig-like_fold"/>
</dbReference>
<comment type="caution">
    <text evidence="2">The sequence shown here is derived from an EMBL/GenBank/DDBJ whole genome shotgun (WGS) entry which is preliminary data.</text>
</comment>
<dbReference type="PROSITE" id="PS50835">
    <property type="entry name" value="IG_LIKE"/>
    <property type="match status" value="2"/>
</dbReference>
<dbReference type="InterPro" id="IPR007110">
    <property type="entry name" value="Ig-like_dom"/>
</dbReference>
<dbReference type="InterPro" id="IPR003599">
    <property type="entry name" value="Ig_sub"/>
</dbReference>
<accession>A0ABD2QC16</accession>
<evidence type="ECO:0000313" key="3">
    <source>
        <dbReference type="Proteomes" id="UP001626550"/>
    </source>
</evidence>
<sequence>MYRLRVEPVRPRIQGGIRTERDVSRGETLKLQVEYSGTPAPDVTWFRNGRSDFAPGRAHVSSWGARSTLQIRDFDNKTDAVISSYVGSFLREFAPVLMTGPRSHTPPPPSFSPFLLEPDNYRVRNGDLVRFSCLLKPDVVREGANIRWLFNDRELHDGDNLFGARIRTFRDYPTIGAHQLELDPVSASNSGRYQINISTQGGTKQSTCNNWLEVDRKS</sequence>
<name>A0ABD2QC16_9PLAT</name>